<evidence type="ECO:0000256" key="13">
    <source>
        <dbReference type="SAM" id="MobiDB-lite"/>
    </source>
</evidence>
<keyword evidence="4 12" id="KW-0812">Transmembrane</keyword>
<keyword evidence="6 12" id="KW-0630">Potassium</keyword>
<keyword evidence="10 12" id="KW-0407">Ion channel</keyword>
<keyword evidence="5 12" id="KW-0851">Voltage-gated channel</keyword>
<evidence type="ECO:0000256" key="14">
    <source>
        <dbReference type="SAM" id="Phobius"/>
    </source>
</evidence>
<evidence type="ECO:0000256" key="6">
    <source>
        <dbReference type="ARBA" id="ARBA00022958"/>
    </source>
</evidence>
<dbReference type="Gene3D" id="2.60.40.1400">
    <property type="entry name" value="G protein-activated inward rectifier potassium channel 1"/>
    <property type="match status" value="1"/>
</dbReference>
<comment type="subcellular location">
    <subcellularLocation>
        <location evidence="1 12">Membrane</location>
        <topology evidence="1 12">Multi-pass membrane protein</topology>
    </subcellularLocation>
</comment>
<keyword evidence="7 14" id="KW-1133">Transmembrane helix</keyword>
<dbReference type="InterPro" id="IPR016449">
    <property type="entry name" value="K_chnl_inward-rec_Kir"/>
</dbReference>
<feature type="domain" description="Inward rectifier potassium channel C-terminal" evidence="16">
    <location>
        <begin position="268"/>
        <end position="438"/>
    </location>
</feature>
<dbReference type="SUPFAM" id="SSF81324">
    <property type="entry name" value="Voltage-gated potassium channels"/>
    <property type="match status" value="1"/>
</dbReference>
<dbReference type="InterPro" id="IPR014756">
    <property type="entry name" value="Ig_E-set"/>
</dbReference>
<dbReference type="Proteomes" id="UP001158576">
    <property type="component" value="Chromosome 2"/>
</dbReference>
<evidence type="ECO:0000256" key="5">
    <source>
        <dbReference type="ARBA" id="ARBA00022882"/>
    </source>
</evidence>
<evidence type="ECO:0000313" key="17">
    <source>
        <dbReference type="EMBL" id="CAG5113548.1"/>
    </source>
</evidence>
<evidence type="ECO:0000256" key="4">
    <source>
        <dbReference type="ARBA" id="ARBA00022692"/>
    </source>
</evidence>
<evidence type="ECO:0000259" key="15">
    <source>
        <dbReference type="Pfam" id="PF01007"/>
    </source>
</evidence>
<feature type="domain" description="Potassium channel inwardly rectifying transmembrane" evidence="15">
    <location>
        <begin position="117"/>
        <end position="261"/>
    </location>
</feature>
<dbReference type="Pfam" id="PF17655">
    <property type="entry name" value="IRK_C"/>
    <property type="match status" value="1"/>
</dbReference>
<keyword evidence="9 14" id="KW-0472">Membrane</keyword>
<sequence>MKREKLFEKFRNKRHSSYEPFTHRNEALRDPFLSIQESSSTEPLLSDPIKHGTSETKSLSRTGSKILRRDISRMVLDTGGDYRVSQKLSKHGPSYLGTLRGKDLEMAKQLSEHTRLVDKKGRNQVSFKDMEEQSAMYMKDIFTTFVDAHWYYVLIAFFASFFGLWLLFGLFYWAIAWHHNDIEAYNNPQNFTDHTSCVDQVFDFTTAFLFALEGQTTIGYGFRSTTEECPIAIILQFIQFLTAIALDSLVVTIVFTKLARPKYRAKTVEFSTKAVILERDGQLCLIVRACNLRNSLLIDVNVSGKLLKTRRSLDGEWLALEERNVEFANSNVLFLTQPVDYVHIINEESPLYELSQEVLSSGEPLELIVIMAGIVEGTGMACQVRTSYVCSEILWGHRFEPAITRNKNINKYQVDYEKFNSIIEISPPMSPKSAEERDNEEDDEIVDEENVVINESDESPVGYFPDNVKTVC</sequence>
<gene>
    <name evidence="17" type="ORF">OKIOD_LOCUS16408</name>
</gene>
<dbReference type="Gene3D" id="1.10.287.70">
    <property type="match status" value="1"/>
</dbReference>
<keyword evidence="2 12" id="KW-0813">Transport</keyword>
<evidence type="ECO:0000256" key="10">
    <source>
        <dbReference type="ARBA" id="ARBA00023303"/>
    </source>
</evidence>
<keyword evidence="18" id="KW-1185">Reference proteome</keyword>
<name>A0ABN7TDA3_OIKDI</name>
<evidence type="ECO:0000256" key="8">
    <source>
        <dbReference type="ARBA" id="ARBA00023065"/>
    </source>
</evidence>
<dbReference type="InterPro" id="IPR040445">
    <property type="entry name" value="Kir_TM"/>
</dbReference>
<evidence type="ECO:0000256" key="3">
    <source>
        <dbReference type="ARBA" id="ARBA00022538"/>
    </source>
</evidence>
<accession>A0ABN7TDA3</accession>
<evidence type="ECO:0000256" key="7">
    <source>
        <dbReference type="ARBA" id="ARBA00022989"/>
    </source>
</evidence>
<evidence type="ECO:0000256" key="2">
    <source>
        <dbReference type="ARBA" id="ARBA00022448"/>
    </source>
</evidence>
<evidence type="ECO:0000256" key="9">
    <source>
        <dbReference type="ARBA" id="ARBA00023136"/>
    </source>
</evidence>
<feature type="transmembrane region" description="Helical" evidence="14">
    <location>
        <begin position="150"/>
        <end position="175"/>
    </location>
</feature>
<dbReference type="EMBL" id="OU015567">
    <property type="protein sequence ID" value="CAG5113548.1"/>
    <property type="molecule type" value="Genomic_DNA"/>
</dbReference>
<dbReference type="InterPro" id="IPR041647">
    <property type="entry name" value="IRK_C"/>
</dbReference>
<dbReference type="PANTHER" id="PTHR11767:SF21">
    <property type="entry name" value="ATP-SENSITIVE INWARD RECTIFIER POTASSIUM CHANNEL 10"/>
    <property type="match status" value="1"/>
</dbReference>
<dbReference type="InterPro" id="IPR013518">
    <property type="entry name" value="K_chnl_inward-rec_Kir_cyto"/>
</dbReference>
<reference evidence="17 18" key="1">
    <citation type="submission" date="2021-04" db="EMBL/GenBank/DDBJ databases">
        <authorList>
            <person name="Bliznina A."/>
        </authorList>
    </citation>
    <scope>NUCLEOTIDE SEQUENCE [LARGE SCALE GENOMIC DNA]</scope>
</reference>
<keyword evidence="8 12" id="KW-0406">Ion transport</keyword>
<dbReference type="Pfam" id="PF01007">
    <property type="entry name" value="IRK"/>
    <property type="match status" value="1"/>
</dbReference>
<feature type="transmembrane region" description="Helical" evidence="14">
    <location>
        <begin position="231"/>
        <end position="256"/>
    </location>
</feature>
<organism evidence="17 18">
    <name type="scientific">Oikopleura dioica</name>
    <name type="common">Tunicate</name>
    <dbReference type="NCBI Taxonomy" id="34765"/>
    <lineage>
        <taxon>Eukaryota</taxon>
        <taxon>Metazoa</taxon>
        <taxon>Chordata</taxon>
        <taxon>Tunicata</taxon>
        <taxon>Appendicularia</taxon>
        <taxon>Copelata</taxon>
        <taxon>Oikopleuridae</taxon>
        <taxon>Oikopleura</taxon>
    </lineage>
</organism>
<proteinExistence type="inferred from homology"/>
<comment type="similarity">
    <text evidence="12">Belongs to the inward rectifier-type potassium channel (TC 1.A.2.1) family.</text>
</comment>
<dbReference type="SUPFAM" id="SSF81296">
    <property type="entry name" value="E set domains"/>
    <property type="match status" value="1"/>
</dbReference>
<dbReference type="PRINTS" id="PR01320">
    <property type="entry name" value="KIRCHANNEL"/>
</dbReference>
<keyword evidence="3 12" id="KW-0633">Potassium transport</keyword>
<evidence type="ECO:0000259" key="16">
    <source>
        <dbReference type="Pfam" id="PF17655"/>
    </source>
</evidence>
<evidence type="ECO:0000256" key="1">
    <source>
        <dbReference type="ARBA" id="ARBA00004141"/>
    </source>
</evidence>
<feature type="region of interest" description="Disordered" evidence="13">
    <location>
        <begin position="39"/>
        <end position="60"/>
    </location>
</feature>
<comment type="catalytic activity">
    <reaction evidence="11">
        <text>K(+)(in) = K(+)(out)</text>
        <dbReference type="Rhea" id="RHEA:29463"/>
        <dbReference type="ChEBI" id="CHEBI:29103"/>
    </reaction>
</comment>
<evidence type="ECO:0000313" key="18">
    <source>
        <dbReference type="Proteomes" id="UP001158576"/>
    </source>
</evidence>
<evidence type="ECO:0000256" key="11">
    <source>
        <dbReference type="ARBA" id="ARBA00034430"/>
    </source>
</evidence>
<protein>
    <submittedName>
        <fullName evidence="17">Oidioi.mRNA.OKI2018_I69.chr2.g7643.t2.cds</fullName>
    </submittedName>
</protein>
<dbReference type="PANTHER" id="PTHR11767">
    <property type="entry name" value="INWARD RECTIFIER POTASSIUM CHANNEL"/>
    <property type="match status" value="1"/>
</dbReference>
<evidence type="ECO:0000256" key="12">
    <source>
        <dbReference type="RuleBase" id="RU003822"/>
    </source>
</evidence>